<dbReference type="Gene3D" id="1.10.10.2360">
    <property type="match status" value="1"/>
</dbReference>
<feature type="non-terminal residue" evidence="1">
    <location>
        <position position="200"/>
    </location>
</feature>
<organism evidence="1 2">
    <name type="scientific">Gymnopilus junonius</name>
    <name type="common">Spectacular rustgill mushroom</name>
    <name type="synonym">Gymnopilus spectabilis subsp. junonius</name>
    <dbReference type="NCBI Taxonomy" id="109634"/>
    <lineage>
        <taxon>Eukaryota</taxon>
        <taxon>Fungi</taxon>
        <taxon>Dikarya</taxon>
        <taxon>Basidiomycota</taxon>
        <taxon>Agaricomycotina</taxon>
        <taxon>Agaricomycetes</taxon>
        <taxon>Agaricomycetidae</taxon>
        <taxon>Agaricales</taxon>
        <taxon>Agaricineae</taxon>
        <taxon>Hymenogastraceae</taxon>
        <taxon>Gymnopilus</taxon>
    </lineage>
</organism>
<comment type="caution">
    <text evidence="1">The sequence shown here is derived from an EMBL/GenBank/DDBJ whole genome shotgun (WGS) entry which is preliminary data.</text>
</comment>
<protein>
    <submittedName>
        <fullName evidence="1">Uncharacterized protein</fullName>
    </submittedName>
</protein>
<evidence type="ECO:0000313" key="2">
    <source>
        <dbReference type="Proteomes" id="UP000724874"/>
    </source>
</evidence>
<dbReference type="Proteomes" id="UP000724874">
    <property type="component" value="Unassembled WGS sequence"/>
</dbReference>
<dbReference type="OrthoDB" id="3234974at2759"/>
<accession>A0A9P5NM11</accession>
<keyword evidence="2" id="KW-1185">Reference proteome</keyword>
<name>A0A9P5NM11_GYMJU</name>
<feature type="non-terminal residue" evidence="1">
    <location>
        <position position="1"/>
    </location>
</feature>
<dbReference type="EMBL" id="JADNYJ010000039">
    <property type="protein sequence ID" value="KAF8901914.1"/>
    <property type="molecule type" value="Genomic_DNA"/>
</dbReference>
<proteinExistence type="predicted"/>
<gene>
    <name evidence="1" type="ORF">CPB84DRAFT_1665120</name>
</gene>
<reference evidence="1" key="1">
    <citation type="submission" date="2020-11" db="EMBL/GenBank/DDBJ databases">
        <authorList>
            <consortium name="DOE Joint Genome Institute"/>
            <person name="Ahrendt S."/>
            <person name="Riley R."/>
            <person name="Andreopoulos W."/>
            <person name="LaButti K."/>
            <person name="Pangilinan J."/>
            <person name="Ruiz-duenas F.J."/>
            <person name="Barrasa J.M."/>
            <person name="Sanchez-Garcia M."/>
            <person name="Camarero S."/>
            <person name="Miyauchi S."/>
            <person name="Serrano A."/>
            <person name="Linde D."/>
            <person name="Babiker R."/>
            <person name="Drula E."/>
            <person name="Ayuso-Fernandez I."/>
            <person name="Pacheco R."/>
            <person name="Padilla G."/>
            <person name="Ferreira P."/>
            <person name="Barriuso J."/>
            <person name="Kellner H."/>
            <person name="Castanera R."/>
            <person name="Alfaro M."/>
            <person name="Ramirez L."/>
            <person name="Pisabarro A.G."/>
            <person name="Kuo A."/>
            <person name="Tritt A."/>
            <person name="Lipzen A."/>
            <person name="He G."/>
            <person name="Yan M."/>
            <person name="Ng V."/>
            <person name="Cullen D."/>
            <person name="Martin F."/>
            <person name="Rosso M.-N."/>
            <person name="Henrissat B."/>
            <person name="Hibbett D."/>
            <person name="Martinez A.T."/>
            <person name="Grigoriev I.V."/>
        </authorList>
    </citation>
    <scope>NUCLEOTIDE SEQUENCE</scope>
    <source>
        <strain evidence="1">AH 44721</strain>
    </source>
</reference>
<sequence>EIRIEDYIKSYQTTGRPPLPVPSEPKDEIQRKTLGLPPLFKAHVARGPPGLGMGQSTSGGADTGPKIAIVDPALLPLGQEFRERVIEKERYQTMAAMAAYTHFSHEEIRFYAYARGHKTAPVPVNMVPFASGVPLKGASPARAPARPGEERLQNLCAQPGYEKHSPEEFRVAFLLFGREMTSTELLSPSTVVAPPPVAAP</sequence>
<evidence type="ECO:0000313" key="1">
    <source>
        <dbReference type="EMBL" id="KAF8901914.1"/>
    </source>
</evidence>
<dbReference type="AlphaFoldDB" id="A0A9P5NM11"/>